<dbReference type="EMBL" id="JARXYA010000008">
    <property type="protein sequence ID" value="MDH6504376.1"/>
    <property type="molecule type" value="Genomic_DNA"/>
</dbReference>
<dbReference type="RefSeq" id="WP_076023608.1">
    <property type="nucleotide sequence ID" value="NZ_JARXVW010000002.1"/>
</dbReference>
<dbReference type="AlphaFoldDB" id="A0AA43M8Y4"/>
<gene>
    <name evidence="1" type="ORF">M2127_001696</name>
</gene>
<comment type="caution">
    <text evidence="1">The sequence shown here is derived from an EMBL/GenBank/DDBJ whole genome shotgun (WGS) entry which is preliminary data.</text>
</comment>
<proteinExistence type="predicted"/>
<evidence type="ECO:0000313" key="1">
    <source>
        <dbReference type="EMBL" id="MDH6504376.1"/>
    </source>
</evidence>
<dbReference type="GeneID" id="83595886"/>
<protein>
    <submittedName>
        <fullName evidence="1">Uncharacterized protein</fullName>
    </submittedName>
</protein>
<evidence type="ECO:0000313" key="2">
    <source>
        <dbReference type="Proteomes" id="UP001161160"/>
    </source>
</evidence>
<name>A0AA43M8Y4_9BURK</name>
<organism evidence="1 2">
    <name type="scientific">Polynucleobacter sphagniphilus</name>
    <dbReference type="NCBI Taxonomy" id="1743169"/>
    <lineage>
        <taxon>Bacteria</taxon>
        <taxon>Pseudomonadati</taxon>
        <taxon>Pseudomonadota</taxon>
        <taxon>Betaproteobacteria</taxon>
        <taxon>Burkholderiales</taxon>
        <taxon>Burkholderiaceae</taxon>
        <taxon>Polynucleobacter</taxon>
    </lineage>
</organism>
<sequence length="79" mass="9016">MDDLEFVGKIKGMKTLKQMIESKEVIPASELAKMKAEEEAQEKAFAEAVQSEQSHQKTKICTGKVEGRALWTRERFNED</sequence>
<keyword evidence="2" id="KW-1185">Reference proteome</keyword>
<accession>A0AA43M8Y4</accession>
<reference evidence="1" key="1">
    <citation type="submission" date="2023-04" db="EMBL/GenBank/DDBJ databases">
        <title>Genome Encyclopedia of Bacteria and Archaea VI: Functional Genomics of Type Strains.</title>
        <authorList>
            <person name="Whitman W."/>
        </authorList>
    </citation>
    <scope>NUCLEOTIDE SEQUENCE</scope>
    <source>
        <strain evidence="1">Enz.4-51</strain>
    </source>
</reference>
<dbReference type="Proteomes" id="UP001161160">
    <property type="component" value="Unassembled WGS sequence"/>
</dbReference>